<dbReference type="OrthoDB" id="7684817at2759"/>
<feature type="compositionally biased region" description="Basic and acidic residues" evidence="1">
    <location>
        <begin position="58"/>
        <end position="67"/>
    </location>
</feature>
<proteinExistence type="predicted"/>
<feature type="compositionally biased region" description="Basic residues" evidence="1">
    <location>
        <begin position="44"/>
        <end position="57"/>
    </location>
</feature>
<dbReference type="EMBL" id="CH933811">
    <property type="protein sequence ID" value="KRG06914.1"/>
    <property type="molecule type" value="Genomic_DNA"/>
</dbReference>
<evidence type="ECO:0000313" key="2">
    <source>
        <dbReference type="EMBL" id="KRG06914.1"/>
    </source>
</evidence>
<dbReference type="Proteomes" id="UP000009192">
    <property type="component" value="Unassembled WGS sequence"/>
</dbReference>
<dbReference type="AlphaFoldDB" id="A0A0Q9XP50"/>
<organism evidence="2 3">
    <name type="scientific">Drosophila mojavensis</name>
    <name type="common">Fruit fly</name>
    <dbReference type="NCBI Taxonomy" id="7230"/>
    <lineage>
        <taxon>Eukaryota</taxon>
        <taxon>Metazoa</taxon>
        <taxon>Ecdysozoa</taxon>
        <taxon>Arthropoda</taxon>
        <taxon>Hexapoda</taxon>
        <taxon>Insecta</taxon>
        <taxon>Pterygota</taxon>
        <taxon>Neoptera</taxon>
        <taxon>Endopterygota</taxon>
        <taxon>Diptera</taxon>
        <taxon>Brachycera</taxon>
        <taxon>Muscomorpha</taxon>
        <taxon>Ephydroidea</taxon>
        <taxon>Drosophilidae</taxon>
        <taxon>Drosophila</taxon>
    </lineage>
</organism>
<sequence>MLCDLTIQRHTVAITYDLSETPAKKGAPPIPQKRSKSFELCMNSKRRTISHRKARTTNRKEGEKETAEGTTKTKQKQEQN</sequence>
<accession>A0A0Q9XP50</accession>
<name>A0A0Q9XP50_DROMO</name>
<keyword evidence="3" id="KW-1185">Reference proteome</keyword>
<feature type="region of interest" description="Disordered" evidence="1">
    <location>
        <begin position="19"/>
        <end position="80"/>
    </location>
</feature>
<evidence type="ECO:0000313" key="3">
    <source>
        <dbReference type="Proteomes" id="UP000009192"/>
    </source>
</evidence>
<protein>
    <submittedName>
        <fullName evidence="2">Uncharacterized protein, isoform B</fullName>
    </submittedName>
</protein>
<gene>
    <name evidence="2" type="primary">Dmoj\GI25665</name>
    <name evidence="2" type="ORF">Dmoj_GI25665</name>
</gene>
<reference evidence="2 3" key="1">
    <citation type="journal article" date="2007" name="Nature">
        <title>Evolution of genes and genomes on the Drosophila phylogeny.</title>
        <authorList>
            <consortium name="Drosophila 12 Genomes Consortium"/>
            <person name="Clark A.G."/>
            <person name="Eisen M.B."/>
            <person name="Smith D.R."/>
            <person name="Bergman C.M."/>
            <person name="Oliver B."/>
            <person name="Markow T.A."/>
            <person name="Kaufman T.C."/>
            <person name="Kellis M."/>
            <person name="Gelbart W."/>
            <person name="Iyer V.N."/>
            <person name="Pollard D.A."/>
            <person name="Sackton T.B."/>
            <person name="Larracuente A.M."/>
            <person name="Singh N.D."/>
            <person name="Abad J.P."/>
            <person name="Abt D.N."/>
            <person name="Adryan B."/>
            <person name="Aguade M."/>
            <person name="Akashi H."/>
            <person name="Anderson W.W."/>
            <person name="Aquadro C.F."/>
            <person name="Ardell D.H."/>
            <person name="Arguello R."/>
            <person name="Artieri C.G."/>
            <person name="Barbash D.A."/>
            <person name="Barker D."/>
            <person name="Barsanti P."/>
            <person name="Batterham P."/>
            <person name="Batzoglou S."/>
            <person name="Begun D."/>
            <person name="Bhutkar A."/>
            <person name="Blanco E."/>
            <person name="Bosak S.A."/>
            <person name="Bradley R.K."/>
            <person name="Brand A.D."/>
            <person name="Brent M.R."/>
            <person name="Brooks A.N."/>
            <person name="Brown R.H."/>
            <person name="Butlin R.K."/>
            <person name="Caggese C."/>
            <person name="Calvi B.R."/>
            <person name="Bernardo de Carvalho A."/>
            <person name="Caspi A."/>
            <person name="Castrezana S."/>
            <person name="Celniker S.E."/>
            <person name="Chang J.L."/>
            <person name="Chapple C."/>
            <person name="Chatterji S."/>
            <person name="Chinwalla A."/>
            <person name="Civetta A."/>
            <person name="Clifton S.W."/>
            <person name="Comeron J.M."/>
            <person name="Costello J.C."/>
            <person name="Coyne J.A."/>
            <person name="Daub J."/>
            <person name="David R.G."/>
            <person name="Delcher A.L."/>
            <person name="Delehaunty K."/>
            <person name="Do C.B."/>
            <person name="Ebling H."/>
            <person name="Edwards K."/>
            <person name="Eickbush T."/>
            <person name="Evans J.D."/>
            <person name="Filipski A."/>
            <person name="Findeiss S."/>
            <person name="Freyhult E."/>
            <person name="Fulton L."/>
            <person name="Fulton R."/>
            <person name="Garcia A.C."/>
            <person name="Gardiner A."/>
            <person name="Garfield D.A."/>
            <person name="Garvin B.E."/>
            <person name="Gibson G."/>
            <person name="Gilbert D."/>
            <person name="Gnerre S."/>
            <person name="Godfrey J."/>
            <person name="Good R."/>
            <person name="Gotea V."/>
            <person name="Gravely B."/>
            <person name="Greenberg A.J."/>
            <person name="Griffiths-Jones S."/>
            <person name="Gross S."/>
            <person name="Guigo R."/>
            <person name="Gustafson E.A."/>
            <person name="Haerty W."/>
            <person name="Hahn M.W."/>
            <person name="Halligan D.L."/>
            <person name="Halpern A.L."/>
            <person name="Halter G.M."/>
            <person name="Han M.V."/>
            <person name="Heger A."/>
            <person name="Hillier L."/>
            <person name="Hinrichs A.S."/>
            <person name="Holmes I."/>
            <person name="Hoskins R.A."/>
            <person name="Hubisz M.J."/>
            <person name="Hultmark D."/>
            <person name="Huntley M.A."/>
            <person name="Jaffe D.B."/>
            <person name="Jagadeeshan S."/>
            <person name="Jeck W.R."/>
            <person name="Johnson J."/>
            <person name="Jones C.D."/>
            <person name="Jordan W.C."/>
            <person name="Karpen G.H."/>
            <person name="Kataoka E."/>
            <person name="Keightley P.D."/>
            <person name="Kheradpour P."/>
            <person name="Kirkness E.F."/>
            <person name="Koerich L.B."/>
            <person name="Kristiansen K."/>
            <person name="Kudrna D."/>
            <person name="Kulathinal R.J."/>
            <person name="Kumar S."/>
            <person name="Kwok R."/>
            <person name="Lander E."/>
            <person name="Langley C.H."/>
            <person name="Lapoint R."/>
            <person name="Lazzaro B.P."/>
            <person name="Lee S.J."/>
            <person name="Levesque L."/>
            <person name="Li R."/>
            <person name="Lin C.F."/>
            <person name="Lin M.F."/>
            <person name="Lindblad-Toh K."/>
            <person name="Llopart A."/>
            <person name="Long M."/>
            <person name="Low L."/>
            <person name="Lozovsky E."/>
            <person name="Lu J."/>
            <person name="Luo M."/>
            <person name="Machado C.A."/>
            <person name="Makalowski W."/>
            <person name="Marzo M."/>
            <person name="Matsuda M."/>
            <person name="Matzkin L."/>
            <person name="McAllister B."/>
            <person name="McBride C.S."/>
            <person name="McKernan B."/>
            <person name="McKernan K."/>
            <person name="Mendez-Lago M."/>
            <person name="Minx P."/>
            <person name="Mollenhauer M.U."/>
            <person name="Montooth K."/>
            <person name="Mount S.M."/>
            <person name="Mu X."/>
            <person name="Myers E."/>
            <person name="Negre B."/>
            <person name="Newfeld S."/>
            <person name="Nielsen R."/>
            <person name="Noor M.A."/>
            <person name="O'Grady P."/>
            <person name="Pachter L."/>
            <person name="Papaceit M."/>
            <person name="Parisi M.J."/>
            <person name="Parisi M."/>
            <person name="Parts L."/>
            <person name="Pedersen J.S."/>
            <person name="Pesole G."/>
            <person name="Phillippy A.M."/>
            <person name="Ponting C.P."/>
            <person name="Pop M."/>
            <person name="Porcelli D."/>
            <person name="Powell J.R."/>
            <person name="Prohaska S."/>
            <person name="Pruitt K."/>
            <person name="Puig M."/>
            <person name="Quesneville H."/>
            <person name="Ram K.R."/>
            <person name="Rand D."/>
            <person name="Rasmussen M.D."/>
            <person name="Reed L.K."/>
            <person name="Reenan R."/>
            <person name="Reily A."/>
            <person name="Remington K.A."/>
            <person name="Rieger T.T."/>
            <person name="Ritchie M.G."/>
            <person name="Robin C."/>
            <person name="Rogers Y.H."/>
            <person name="Rohde C."/>
            <person name="Rozas J."/>
            <person name="Rubenfield M.J."/>
            <person name="Ruiz A."/>
            <person name="Russo S."/>
            <person name="Salzberg S.L."/>
            <person name="Sanchez-Gracia A."/>
            <person name="Saranga D.J."/>
            <person name="Sato H."/>
            <person name="Schaeffer S.W."/>
            <person name="Schatz M.C."/>
            <person name="Schlenke T."/>
            <person name="Schwartz R."/>
            <person name="Segarra C."/>
            <person name="Singh R.S."/>
            <person name="Sirot L."/>
            <person name="Sirota M."/>
            <person name="Sisneros N.B."/>
            <person name="Smith C.D."/>
            <person name="Smith T.F."/>
            <person name="Spieth J."/>
            <person name="Stage D.E."/>
            <person name="Stark A."/>
            <person name="Stephan W."/>
            <person name="Strausberg R.L."/>
            <person name="Strempel S."/>
            <person name="Sturgill D."/>
            <person name="Sutton G."/>
            <person name="Sutton G.G."/>
            <person name="Tao W."/>
            <person name="Teichmann S."/>
            <person name="Tobari Y.N."/>
            <person name="Tomimura Y."/>
            <person name="Tsolas J.M."/>
            <person name="Valente V.L."/>
            <person name="Venter E."/>
            <person name="Venter J.C."/>
            <person name="Vicario S."/>
            <person name="Vieira F.G."/>
            <person name="Vilella A.J."/>
            <person name="Villasante A."/>
            <person name="Walenz B."/>
            <person name="Wang J."/>
            <person name="Wasserman M."/>
            <person name="Watts T."/>
            <person name="Wilson D."/>
            <person name="Wilson R.K."/>
            <person name="Wing R.A."/>
            <person name="Wolfner M.F."/>
            <person name="Wong A."/>
            <person name="Wong G.K."/>
            <person name="Wu C.I."/>
            <person name="Wu G."/>
            <person name="Yamamoto D."/>
            <person name="Yang H.P."/>
            <person name="Yang S.P."/>
            <person name="Yorke J.A."/>
            <person name="Yoshida K."/>
            <person name="Zdobnov E."/>
            <person name="Zhang P."/>
            <person name="Zhang Y."/>
            <person name="Zimin A.V."/>
            <person name="Baldwin J."/>
            <person name="Abdouelleil A."/>
            <person name="Abdulkadir J."/>
            <person name="Abebe A."/>
            <person name="Abera B."/>
            <person name="Abreu J."/>
            <person name="Acer S.C."/>
            <person name="Aftuck L."/>
            <person name="Alexander A."/>
            <person name="An P."/>
            <person name="Anderson E."/>
            <person name="Anderson S."/>
            <person name="Arachi H."/>
            <person name="Azer M."/>
            <person name="Bachantsang P."/>
            <person name="Barry A."/>
            <person name="Bayul T."/>
            <person name="Berlin A."/>
            <person name="Bessette D."/>
            <person name="Bloom T."/>
            <person name="Blye J."/>
            <person name="Boguslavskiy L."/>
            <person name="Bonnet C."/>
            <person name="Boukhgalter B."/>
            <person name="Bourzgui I."/>
            <person name="Brown A."/>
            <person name="Cahill P."/>
            <person name="Channer S."/>
            <person name="Cheshatsang Y."/>
            <person name="Chuda L."/>
            <person name="Citroen M."/>
            <person name="Collymore A."/>
            <person name="Cooke P."/>
            <person name="Costello M."/>
            <person name="D'Aco K."/>
            <person name="Daza R."/>
            <person name="De Haan G."/>
            <person name="DeGray S."/>
            <person name="DeMaso C."/>
            <person name="Dhargay N."/>
            <person name="Dooley K."/>
            <person name="Dooley E."/>
            <person name="Doricent M."/>
            <person name="Dorje P."/>
            <person name="Dorjee K."/>
            <person name="Dupes A."/>
            <person name="Elong R."/>
            <person name="Falk J."/>
            <person name="Farina A."/>
            <person name="Faro S."/>
            <person name="Ferguson D."/>
            <person name="Fisher S."/>
            <person name="Foley C.D."/>
            <person name="Franke A."/>
            <person name="Friedrich D."/>
            <person name="Gadbois L."/>
            <person name="Gearin G."/>
            <person name="Gearin C.R."/>
            <person name="Giannoukos G."/>
            <person name="Goode T."/>
            <person name="Graham J."/>
            <person name="Grandbois E."/>
            <person name="Grewal S."/>
            <person name="Gyaltsen K."/>
            <person name="Hafez N."/>
            <person name="Hagos B."/>
            <person name="Hall J."/>
            <person name="Henson C."/>
            <person name="Hollinger A."/>
            <person name="Honan T."/>
            <person name="Huard M.D."/>
            <person name="Hughes L."/>
            <person name="Hurhula B."/>
            <person name="Husby M.E."/>
            <person name="Kamat A."/>
            <person name="Kanga B."/>
            <person name="Kashin S."/>
            <person name="Khazanovich D."/>
            <person name="Kisner P."/>
            <person name="Lance K."/>
            <person name="Lara M."/>
            <person name="Lee W."/>
            <person name="Lennon N."/>
            <person name="Letendre F."/>
            <person name="LeVine R."/>
            <person name="Lipovsky A."/>
            <person name="Liu X."/>
            <person name="Liu J."/>
            <person name="Liu S."/>
            <person name="Lokyitsang T."/>
            <person name="Lokyitsang Y."/>
            <person name="Lubonja R."/>
            <person name="Lui A."/>
            <person name="MacDonald P."/>
            <person name="Magnisalis V."/>
            <person name="Maru K."/>
            <person name="Matthews C."/>
            <person name="McCusker W."/>
            <person name="McDonough S."/>
            <person name="Mehta T."/>
            <person name="Meldrim J."/>
            <person name="Meneus L."/>
            <person name="Mihai O."/>
            <person name="Mihalev A."/>
            <person name="Mihova T."/>
            <person name="Mittelman R."/>
            <person name="Mlenga V."/>
            <person name="Montmayeur A."/>
            <person name="Mulrain L."/>
            <person name="Navidi A."/>
            <person name="Naylor J."/>
            <person name="Negash T."/>
            <person name="Nguyen T."/>
            <person name="Nguyen N."/>
            <person name="Nicol R."/>
            <person name="Norbu C."/>
            <person name="Norbu N."/>
            <person name="Novod N."/>
            <person name="O'Neill B."/>
            <person name="Osman S."/>
            <person name="Markiewicz E."/>
            <person name="Oyono O.L."/>
            <person name="Patti C."/>
            <person name="Phunkhang P."/>
            <person name="Pierre F."/>
            <person name="Priest M."/>
            <person name="Raghuraman S."/>
            <person name="Rege F."/>
            <person name="Reyes R."/>
            <person name="Rise C."/>
            <person name="Rogov P."/>
            <person name="Ross K."/>
            <person name="Ryan E."/>
            <person name="Settipalli S."/>
            <person name="Shea T."/>
            <person name="Sherpa N."/>
            <person name="Shi L."/>
            <person name="Shih D."/>
            <person name="Sparrow T."/>
            <person name="Spaulding J."/>
            <person name="Stalker J."/>
            <person name="Stange-Thomann N."/>
            <person name="Stavropoulos S."/>
            <person name="Stone C."/>
            <person name="Strader C."/>
            <person name="Tesfaye S."/>
            <person name="Thomson T."/>
            <person name="Thoulutsang Y."/>
            <person name="Thoulutsang D."/>
            <person name="Topham K."/>
            <person name="Topping I."/>
            <person name="Tsamla T."/>
            <person name="Vassiliev H."/>
            <person name="Vo A."/>
            <person name="Wangchuk T."/>
            <person name="Wangdi T."/>
            <person name="Weiand M."/>
            <person name="Wilkinson J."/>
            <person name="Wilson A."/>
            <person name="Yadav S."/>
            <person name="Young G."/>
            <person name="Yu Q."/>
            <person name="Zembek L."/>
            <person name="Zhong D."/>
            <person name="Zimmer A."/>
            <person name="Zwirko Z."/>
            <person name="Jaffe D.B."/>
            <person name="Alvarez P."/>
            <person name="Brockman W."/>
            <person name="Butler J."/>
            <person name="Chin C."/>
            <person name="Gnerre S."/>
            <person name="Grabherr M."/>
            <person name="Kleber M."/>
            <person name="Mauceli E."/>
            <person name="MacCallum I."/>
        </authorList>
    </citation>
    <scope>NUCLEOTIDE SEQUENCE [LARGE SCALE GENOMIC DNA]</scope>
    <source>
        <strain evidence="3">Tucson 15081-1352.22</strain>
    </source>
</reference>
<evidence type="ECO:0000256" key="1">
    <source>
        <dbReference type="SAM" id="MobiDB-lite"/>
    </source>
</evidence>